<sequence length="520" mass="59734">MIVKVFDHIYISNVYNANDIYHLINLNIGGVLTCFRCMSIEWCHHDPKENRKIFYKDKFLNYKGEFLRDPGGWNHPPFPLCQGVLAVKNGPQSTTELTPCSNNAGEERAEGEELFAKPYAHYDYIIYPEEILKKKITKETIDDYIKAMVHLKDDVEVSCISVAENEVSALGNEEMKDCMSEVVEGTDASLSDGAEENPTRHRSRSLADEKTLSNRKGSSSTPKEENQSEGLSRSEEILQVPIEPDGKTPLNGKSTKRTTQTVCELNRTLRDENNKTVPLSNVYKMKHMYLDILDTFDENILNHVDKAHAFIDDVIKSEKNVLVHCMAGISRCSSIILSYISKKNGKSIAENFATLKDRYPFAHPNENFYRQLLLYERMNYTLDGPSEYHCVYEEIKRDRGALEQLKCLNLKNVPEATYKFRCKLCRFTLFNDNDIIEHELEKYKIKKKYGNSCTSIFIEKKEWLLTENKMKGLLICPNKNCSAKLGKWSWTGICCSCGYLQTPAFMINMSNVDRMRINLN</sequence>
<dbReference type="eggNOG" id="KOG1716">
    <property type="taxonomic scope" value="Eukaryota"/>
</dbReference>
<evidence type="ECO:0000313" key="9">
    <source>
        <dbReference type="Proteomes" id="UP000195012"/>
    </source>
</evidence>
<feature type="compositionally biased region" description="Basic and acidic residues" evidence="5">
    <location>
        <begin position="222"/>
        <end position="236"/>
    </location>
</feature>
<dbReference type="AlphaFoldDB" id="A0A1Y3DRQ3"/>
<dbReference type="GO" id="GO:0004725">
    <property type="term" value="F:protein tyrosine phosphatase activity"/>
    <property type="evidence" value="ECO:0007669"/>
    <property type="project" value="UniProtKB-EC"/>
</dbReference>
<evidence type="ECO:0000256" key="1">
    <source>
        <dbReference type="ARBA" id="ARBA00008601"/>
    </source>
</evidence>
<dbReference type="VEuPathDB" id="PlasmoDB:PKNOH_S100062400"/>
<dbReference type="SUPFAM" id="SSF52799">
    <property type="entry name" value="(Phosphotyrosine protein) phosphatases II"/>
    <property type="match status" value="1"/>
</dbReference>
<dbReference type="VEuPathDB" id="PlasmoDB:PKA1H_080039000"/>
<organism evidence="8 9">
    <name type="scientific">Plasmodium knowlesi</name>
    <dbReference type="NCBI Taxonomy" id="5850"/>
    <lineage>
        <taxon>Eukaryota</taxon>
        <taxon>Sar</taxon>
        <taxon>Alveolata</taxon>
        <taxon>Apicomplexa</taxon>
        <taxon>Aconoidasida</taxon>
        <taxon>Haemosporida</taxon>
        <taxon>Plasmodiidae</taxon>
        <taxon>Plasmodium</taxon>
        <taxon>Plasmodium (Plasmodium)</taxon>
    </lineage>
</organism>
<reference evidence="8 9" key="1">
    <citation type="submission" date="2017-05" db="EMBL/GenBank/DDBJ databases">
        <title>PacBio assembly of a Plasmodium knowlesi genome sequence with Hi-C correction and manual annotation of the SICAvar gene family.</title>
        <authorList>
            <person name="Lapp S.A."/>
            <person name="Geraldo J.A."/>
            <person name="Chien J.-T."/>
            <person name="Ay F."/>
            <person name="Pakala S.B."/>
            <person name="Batugedara G."/>
            <person name="Humphrey J.C."/>
            <person name="Debarry J.D."/>
            <person name="Le Roch K.G."/>
            <person name="Galinski M.R."/>
            <person name="Kissinger J.C."/>
        </authorList>
    </citation>
    <scope>NUCLEOTIDE SEQUENCE [LARGE SCALE GENOMIC DNA]</scope>
    <source>
        <strain evidence="9">Malayan Strain Pk1 (A+)</strain>
    </source>
</reference>
<dbReference type="InterPro" id="IPR000340">
    <property type="entry name" value="Dual-sp_phosphatase_cat-dom"/>
</dbReference>
<feature type="domain" description="Tyrosine specific protein phosphatases" evidence="7">
    <location>
        <begin position="298"/>
        <end position="370"/>
    </location>
</feature>
<dbReference type="Pfam" id="PF00782">
    <property type="entry name" value="DSPc"/>
    <property type="match status" value="1"/>
</dbReference>
<dbReference type="PANTHER" id="PTHR45848">
    <property type="entry name" value="DUAL SPECIFICITY PROTEIN PHOSPHATASE 12 FAMILY MEMBER"/>
    <property type="match status" value="1"/>
</dbReference>
<evidence type="ECO:0000256" key="3">
    <source>
        <dbReference type="ARBA" id="ARBA00022801"/>
    </source>
</evidence>
<name>A0A1Y3DRQ3_PLAKN</name>
<dbReference type="PANTHER" id="PTHR45848:SF4">
    <property type="entry name" value="DUAL SPECIFICITY PROTEIN PHOSPHATASE 12"/>
    <property type="match status" value="1"/>
</dbReference>
<evidence type="ECO:0000256" key="4">
    <source>
        <dbReference type="ARBA" id="ARBA00022912"/>
    </source>
</evidence>
<comment type="similarity">
    <text evidence="1">Belongs to the protein-tyrosine phosphatase family. Non-receptor class dual specificity subfamily.</text>
</comment>
<protein>
    <recommendedName>
        <fullName evidence="2">protein-tyrosine-phosphatase</fullName>
        <ecNumber evidence="2">3.1.3.48</ecNumber>
    </recommendedName>
</protein>
<evidence type="ECO:0000256" key="2">
    <source>
        <dbReference type="ARBA" id="ARBA00013064"/>
    </source>
</evidence>
<dbReference type="EC" id="3.1.3.48" evidence="2"/>
<dbReference type="VEuPathDB" id="PlasmoDB:PKNH_0833700"/>
<feature type="region of interest" description="Disordered" evidence="5">
    <location>
        <begin position="186"/>
        <end position="259"/>
    </location>
</feature>
<dbReference type="InterPro" id="IPR020422">
    <property type="entry name" value="TYR_PHOSPHATASE_DUAL_dom"/>
</dbReference>
<dbReference type="Proteomes" id="UP000195012">
    <property type="component" value="Unassembled WGS sequence"/>
</dbReference>
<evidence type="ECO:0000313" key="8">
    <source>
        <dbReference type="EMBL" id="OTN66105.1"/>
    </source>
</evidence>
<dbReference type="InterPro" id="IPR029021">
    <property type="entry name" value="Prot-tyrosine_phosphatase-like"/>
</dbReference>
<dbReference type="PROSITE" id="PS50054">
    <property type="entry name" value="TYR_PHOSPHATASE_DUAL"/>
    <property type="match status" value="1"/>
</dbReference>
<evidence type="ECO:0000256" key="5">
    <source>
        <dbReference type="SAM" id="MobiDB-lite"/>
    </source>
</evidence>
<dbReference type="OMA" id="YPFAHPN"/>
<dbReference type="InterPro" id="IPR000387">
    <property type="entry name" value="Tyr_Pase_dom"/>
</dbReference>
<dbReference type="SMART" id="SM00195">
    <property type="entry name" value="DSPc"/>
    <property type="match status" value="1"/>
</dbReference>
<keyword evidence="4" id="KW-0904">Protein phosphatase</keyword>
<dbReference type="PROSITE" id="PS00383">
    <property type="entry name" value="TYR_PHOSPHATASE_1"/>
    <property type="match status" value="1"/>
</dbReference>
<comment type="caution">
    <text evidence="8">The sequence shown here is derived from an EMBL/GenBank/DDBJ whole genome shotgun (WGS) entry which is preliminary data.</text>
</comment>
<dbReference type="Gene3D" id="3.90.190.10">
    <property type="entry name" value="Protein tyrosine phosphatase superfamily"/>
    <property type="match status" value="1"/>
</dbReference>
<dbReference type="CDD" id="cd14498">
    <property type="entry name" value="DSP"/>
    <property type="match status" value="1"/>
</dbReference>
<dbReference type="OrthoDB" id="2017893at2759"/>
<dbReference type="GO" id="GO:0008138">
    <property type="term" value="F:protein tyrosine/serine/threonine phosphatase activity"/>
    <property type="evidence" value="ECO:0007669"/>
    <property type="project" value="TreeGrafter"/>
</dbReference>
<evidence type="ECO:0000259" key="6">
    <source>
        <dbReference type="PROSITE" id="PS50054"/>
    </source>
</evidence>
<dbReference type="PROSITE" id="PS50056">
    <property type="entry name" value="TYR_PHOSPHATASE_2"/>
    <property type="match status" value="1"/>
</dbReference>
<dbReference type="InterPro" id="IPR016130">
    <property type="entry name" value="Tyr_Pase_AS"/>
</dbReference>
<dbReference type="EMBL" id="NETL01000024">
    <property type="protein sequence ID" value="OTN66105.1"/>
    <property type="molecule type" value="Genomic_DNA"/>
</dbReference>
<proteinExistence type="inferred from homology"/>
<accession>A0A1Y3DRQ3</accession>
<gene>
    <name evidence="8" type="primary">YVH1</name>
    <name evidence="8" type="ORF">PKNOH_S100062400</name>
</gene>
<keyword evidence="3" id="KW-0378">Hydrolase</keyword>
<evidence type="ECO:0000259" key="7">
    <source>
        <dbReference type="PROSITE" id="PS50056"/>
    </source>
</evidence>
<feature type="domain" description="Tyrosine-protein phosphatase" evidence="6">
    <location>
        <begin position="230"/>
        <end position="381"/>
    </location>
</feature>